<dbReference type="PANTHER" id="PTHR34799:SF2">
    <property type="entry name" value="OS07G0656300 PROTEIN"/>
    <property type="match status" value="1"/>
</dbReference>
<evidence type="ECO:0000256" key="1">
    <source>
        <dbReference type="SAM" id="MobiDB-lite"/>
    </source>
</evidence>
<dbReference type="Pfam" id="PF25370">
    <property type="entry name" value="HTH_74"/>
    <property type="match status" value="1"/>
</dbReference>
<name>A0A6P8DUY5_PUNGR</name>
<reference evidence="4" key="2">
    <citation type="submission" date="2025-08" db="UniProtKB">
        <authorList>
            <consortium name="RefSeq"/>
        </authorList>
    </citation>
    <scope>IDENTIFICATION</scope>
    <source>
        <tissue evidence="4">Leaf</tissue>
    </source>
</reference>
<evidence type="ECO:0000313" key="4">
    <source>
        <dbReference type="RefSeq" id="XP_031396008.1"/>
    </source>
</evidence>
<evidence type="ECO:0000259" key="2">
    <source>
        <dbReference type="Pfam" id="PF25370"/>
    </source>
</evidence>
<proteinExistence type="predicted"/>
<feature type="domain" description="HTH three-helical bundle" evidence="2">
    <location>
        <begin position="178"/>
        <end position="218"/>
    </location>
</feature>
<dbReference type="RefSeq" id="XP_031396008.1">
    <property type="nucleotide sequence ID" value="XM_031540148.1"/>
</dbReference>
<dbReference type="Proteomes" id="UP000515151">
    <property type="component" value="Chromosome 5"/>
</dbReference>
<dbReference type="AlphaFoldDB" id="A0A6P8DUY5"/>
<dbReference type="OrthoDB" id="515857at2759"/>
<dbReference type="GeneID" id="116207248"/>
<accession>A0A6P8DUY5</accession>
<sequence length="252" mass="26931">MTLTPFPCPRERTAASALLLLSTSSSSSSSTSASLSHSELPAGAGAASAARGNPSSSSSSNLESADSKSCSSSLTSKLSSDEIRAPKLRIVAVASHRHEFKLQVGRRLRLNKTWSYNHQKSKFNEAITKSVEFKPKTISCLSSGSSGRSSATSQKVRKGKAKQAVARGEETVEKPVGSAHIRLRAEAILRFLADGSASEVKIRQVLGDSPDTSKALRILLKREEVTRSGRGGRHHPYIYTIAKRSNDPLLAS</sequence>
<feature type="region of interest" description="Disordered" evidence="1">
    <location>
        <begin position="142"/>
        <end position="162"/>
    </location>
</feature>
<gene>
    <name evidence="4" type="primary">LOC116207248</name>
</gene>
<protein>
    <submittedName>
        <fullName evidence="4">Uncharacterized serine-rich protein C215.13 isoform X1</fullName>
    </submittedName>
</protein>
<organism evidence="3 4">
    <name type="scientific">Punica granatum</name>
    <name type="common">Pomegranate</name>
    <dbReference type="NCBI Taxonomy" id="22663"/>
    <lineage>
        <taxon>Eukaryota</taxon>
        <taxon>Viridiplantae</taxon>
        <taxon>Streptophyta</taxon>
        <taxon>Embryophyta</taxon>
        <taxon>Tracheophyta</taxon>
        <taxon>Spermatophyta</taxon>
        <taxon>Magnoliopsida</taxon>
        <taxon>eudicotyledons</taxon>
        <taxon>Gunneridae</taxon>
        <taxon>Pentapetalae</taxon>
        <taxon>rosids</taxon>
        <taxon>malvids</taxon>
        <taxon>Myrtales</taxon>
        <taxon>Lythraceae</taxon>
        <taxon>Punica</taxon>
    </lineage>
</organism>
<dbReference type="PANTHER" id="PTHR34799">
    <property type="entry name" value="OS07G0656300 PROTEIN"/>
    <property type="match status" value="1"/>
</dbReference>
<keyword evidence="3" id="KW-1185">Reference proteome</keyword>
<feature type="region of interest" description="Disordered" evidence="1">
    <location>
        <begin position="25"/>
        <end position="69"/>
    </location>
</feature>
<evidence type="ECO:0000313" key="3">
    <source>
        <dbReference type="Proteomes" id="UP000515151"/>
    </source>
</evidence>
<reference evidence="3" key="1">
    <citation type="journal article" date="2020" name="Plant Biotechnol. J.">
        <title>The pomegranate (Punica granatum L.) draft genome dissects genetic divergence between soft- and hard-seeded cultivars.</title>
        <authorList>
            <person name="Luo X."/>
            <person name="Li H."/>
            <person name="Wu Z."/>
            <person name="Yao W."/>
            <person name="Zhao P."/>
            <person name="Cao D."/>
            <person name="Yu H."/>
            <person name="Li K."/>
            <person name="Poudel K."/>
            <person name="Zhao D."/>
            <person name="Zhang F."/>
            <person name="Xia X."/>
            <person name="Chen L."/>
            <person name="Wang Q."/>
            <person name="Jing D."/>
            <person name="Cao S."/>
        </authorList>
    </citation>
    <scope>NUCLEOTIDE SEQUENCE [LARGE SCALE GENOMIC DNA]</scope>
    <source>
        <strain evidence="3">cv. Tunisia</strain>
    </source>
</reference>
<feature type="compositionally biased region" description="Low complexity" evidence="1">
    <location>
        <begin position="142"/>
        <end position="153"/>
    </location>
</feature>
<dbReference type="InterPro" id="IPR057523">
    <property type="entry name" value="HTH_74"/>
</dbReference>